<feature type="transmembrane region" description="Helical" evidence="1">
    <location>
        <begin position="142"/>
        <end position="162"/>
    </location>
</feature>
<gene>
    <name evidence="2" type="ORF">LCGC14_0521860</name>
</gene>
<feature type="transmembrane region" description="Helical" evidence="1">
    <location>
        <begin position="113"/>
        <end position="130"/>
    </location>
</feature>
<organism evidence="2">
    <name type="scientific">marine sediment metagenome</name>
    <dbReference type="NCBI Taxonomy" id="412755"/>
    <lineage>
        <taxon>unclassified sequences</taxon>
        <taxon>metagenomes</taxon>
        <taxon>ecological metagenomes</taxon>
    </lineage>
</organism>
<sequence>MIPQGYIDTQRLQKIKYYHRMNTMKQQDIKTEEQFMGQNIWISLSAGIVCLLLCVYSLIKQDQHIGGLLTVGMGVFFYVVIVIIYLIKGGFPLKMYFQYAYKDEFLNTIDTNAYKHLSFAFVFCLLGVFYKGNEIASEVSHATMAIFYLGIMLLVYGASLLWQNRD</sequence>
<keyword evidence="1" id="KW-0812">Transmembrane</keyword>
<dbReference type="AlphaFoldDB" id="A0A0F9RYA2"/>
<feature type="transmembrane region" description="Helical" evidence="1">
    <location>
        <begin position="40"/>
        <end position="59"/>
    </location>
</feature>
<proteinExistence type="predicted"/>
<protein>
    <submittedName>
        <fullName evidence="2">Uncharacterized protein</fullName>
    </submittedName>
</protein>
<evidence type="ECO:0000313" key="2">
    <source>
        <dbReference type="EMBL" id="KKN61435.1"/>
    </source>
</evidence>
<keyword evidence="1" id="KW-1133">Transmembrane helix</keyword>
<feature type="transmembrane region" description="Helical" evidence="1">
    <location>
        <begin position="66"/>
        <end position="87"/>
    </location>
</feature>
<name>A0A0F9RYA2_9ZZZZ</name>
<evidence type="ECO:0000256" key="1">
    <source>
        <dbReference type="SAM" id="Phobius"/>
    </source>
</evidence>
<comment type="caution">
    <text evidence="2">The sequence shown here is derived from an EMBL/GenBank/DDBJ whole genome shotgun (WGS) entry which is preliminary data.</text>
</comment>
<reference evidence="2" key="1">
    <citation type="journal article" date="2015" name="Nature">
        <title>Complex archaea that bridge the gap between prokaryotes and eukaryotes.</title>
        <authorList>
            <person name="Spang A."/>
            <person name="Saw J.H."/>
            <person name="Jorgensen S.L."/>
            <person name="Zaremba-Niedzwiedzka K."/>
            <person name="Martijn J."/>
            <person name="Lind A.E."/>
            <person name="van Eijk R."/>
            <person name="Schleper C."/>
            <person name="Guy L."/>
            <person name="Ettema T.J."/>
        </authorList>
    </citation>
    <scope>NUCLEOTIDE SEQUENCE</scope>
</reference>
<accession>A0A0F9RYA2</accession>
<keyword evidence="1" id="KW-0472">Membrane</keyword>
<dbReference type="EMBL" id="LAZR01000658">
    <property type="protein sequence ID" value="KKN61435.1"/>
    <property type="molecule type" value="Genomic_DNA"/>
</dbReference>